<dbReference type="GO" id="GO:0046872">
    <property type="term" value="F:metal ion binding"/>
    <property type="evidence" value="ECO:0007669"/>
    <property type="project" value="UniProtKB-KW"/>
</dbReference>
<keyword evidence="5" id="KW-1185">Reference proteome</keyword>
<evidence type="ECO:0000259" key="3">
    <source>
        <dbReference type="PROSITE" id="PS50846"/>
    </source>
</evidence>
<dbReference type="PRINTS" id="PR00946">
    <property type="entry name" value="HGSCAVENGER"/>
</dbReference>
<dbReference type="InterPro" id="IPR001802">
    <property type="entry name" value="MerP/CopZ"/>
</dbReference>
<dbReference type="Gene3D" id="3.30.70.100">
    <property type="match status" value="1"/>
</dbReference>
<keyword evidence="2" id="KW-0732">Signal</keyword>
<name>A0A317CW37_9GAMM</name>
<comment type="caution">
    <text evidence="4">The sequence shown here is derived from an EMBL/GenBank/DDBJ whole genome shotgun (WGS) entry which is preliminary data.</text>
</comment>
<protein>
    <submittedName>
        <fullName evidence="4">Mercuric transport protein periplasmic component</fullName>
    </submittedName>
</protein>
<dbReference type="OrthoDB" id="7205933at2"/>
<dbReference type="InterPro" id="IPR017969">
    <property type="entry name" value="Heavy-metal-associated_CS"/>
</dbReference>
<dbReference type="Pfam" id="PF00403">
    <property type="entry name" value="HMA"/>
    <property type="match status" value="1"/>
</dbReference>
<proteinExistence type="predicted"/>
<dbReference type="SUPFAM" id="SSF55008">
    <property type="entry name" value="HMA, heavy metal-associated domain"/>
    <property type="match status" value="1"/>
</dbReference>
<dbReference type="InterPro" id="IPR006121">
    <property type="entry name" value="HMA_dom"/>
</dbReference>
<sequence length="104" mass="11420">MKSLIFSFLTLILLSMTNLLYANNSSVSTEKSVTLTVEKMTCISCPYIVKKSLTETEGVQSAEVIFDEKKAIVVFDESKTSVEKLIAATTNVGFPSELVETETN</sequence>
<evidence type="ECO:0000256" key="2">
    <source>
        <dbReference type="SAM" id="SignalP"/>
    </source>
</evidence>
<evidence type="ECO:0000313" key="5">
    <source>
        <dbReference type="Proteomes" id="UP000245539"/>
    </source>
</evidence>
<keyword evidence="1" id="KW-0479">Metal-binding</keyword>
<dbReference type="AlphaFoldDB" id="A0A317CW37"/>
<feature type="domain" description="HMA" evidence="3">
    <location>
        <begin position="31"/>
        <end position="97"/>
    </location>
</feature>
<dbReference type="Proteomes" id="UP000245539">
    <property type="component" value="Unassembled WGS sequence"/>
</dbReference>
<dbReference type="RefSeq" id="WP_109835722.1">
    <property type="nucleotide sequence ID" value="NZ_QGKM01000001.1"/>
</dbReference>
<feature type="chain" id="PRO_5016238573" evidence="2">
    <location>
        <begin position="23"/>
        <end position="104"/>
    </location>
</feature>
<feature type="signal peptide" evidence="2">
    <location>
        <begin position="1"/>
        <end position="22"/>
    </location>
</feature>
<dbReference type="PROSITE" id="PS50846">
    <property type="entry name" value="HMA_2"/>
    <property type="match status" value="1"/>
</dbReference>
<gene>
    <name evidence="4" type="ORF">DKW60_00015</name>
</gene>
<evidence type="ECO:0000256" key="1">
    <source>
        <dbReference type="ARBA" id="ARBA00022723"/>
    </source>
</evidence>
<organism evidence="4 5">
    <name type="scientific">Leucothrix pacifica</name>
    <dbReference type="NCBI Taxonomy" id="1247513"/>
    <lineage>
        <taxon>Bacteria</taxon>
        <taxon>Pseudomonadati</taxon>
        <taxon>Pseudomonadota</taxon>
        <taxon>Gammaproteobacteria</taxon>
        <taxon>Thiotrichales</taxon>
        <taxon>Thiotrichaceae</taxon>
        <taxon>Leucothrix</taxon>
    </lineage>
</organism>
<dbReference type="CDD" id="cd00371">
    <property type="entry name" value="HMA"/>
    <property type="match status" value="1"/>
</dbReference>
<accession>A0A317CW37</accession>
<dbReference type="PROSITE" id="PS01047">
    <property type="entry name" value="HMA_1"/>
    <property type="match status" value="1"/>
</dbReference>
<reference evidence="4 5" key="1">
    <citation type="submission" date="2018-05" db="EMBL/GenBank/DDBJ databases">
        <title>Leucothrix arctica sp. nov., isolated from Arctic seawater.</title>
        <authorList>
            <person name="Choi A."/>
            <person name="Baek K."/>
        </authorList>
    </citation>
    <scope>NUCLEOTIDE SEQUENCE [LARGE SCALE GENOMIC DNA]</scope>
    <source>
        <strain evidence="4 5">JCM 18388</strain>
    </source>
</reference>
<dbReference type="EMBL" id="QGKM01000001">
    <property type="protein sequence ID" value="PWR00741.1"/>
    <property type="molecule type" value="Genomic_DNA"/>
</dbReference>
<dbReference type="FunFam" id="3.30.70.100:FF:000001">
    <property type="entry name" value="ATPase copper transporting beta"/>
    <property type="match status" value="1"/>
</dbReference>
<evidence type="ECO:0000313" key="4">
    <source>
        <dbReference type="EMBL" id="PWR00741.1"/>
    </source>
</evidence>
<dbReference type="InterPro" id="IPR036163">
    <property type="entry name" value="HMA_dom_sf"/>
</dbReference>